<reference evidence="4" key="1">
    <citation type="journal article" date="2020" name="Genome Biol.">
        <title>Gamete binning: chromosome-level and haplotype-resolved genome assembly enabled by high-throughput single-cell sequencing of gamete genomes.</title>
        <authorList>
            <person name="Campoy J.A."/>
            <person name="Sun H."/>
            <person name="Goel M."/>
            <person name="Jiao W.-B."/>
            <person name="Folz-Donahue K."/>
            <person name="Wang N."/>
            <person name="Rubio M."/>
            <person name="Liu C."/>
            <person name="Kukat C."/>
            <person name="Ruiz D."/>
            <person name="Huettel B."/>
            <person name="Schneeberger K."/>
        </authorList>
    </citation>
    <scope>NUCLEOTIDE SEQUENCE [LARGE SCALE GENOMIC DNA]</scope>
    <source>
        <strain evidence="4">cv. Rojo Pasion</strain>
    </source>
</reference>
<evidence type="ECO:0000313" key="3">
    <source>
        <dbReference type="Proteomes" id="UP000507222"/>
    </source>
</evidence>
<dbReference type="EMBL" id="CAEKKB010000002">
    <property type="protein sequence ID" value="CAB4299370.1"/>
    <property type="molecule type" value="Genomic_DNA"/>
</dbReference>
<dbReference type="AlphaFoldDB" id="A0A6J5WCC5"/>
<dbReference type="Proteomes" id="UP000507245">
    <property type="component" value="Unassembled WGS sequence"/>
</dbReference>
<sequence length="62" mass="6992">MARCRRLINCFRKSDQSIQWLESLGALGQKAIDHFLGERSIVPVLEGAGCSQEENDRSLWDG</sequence>
<protein>
    <submittedName>
        <fullName evidence="2">Uncharacterized protein</fullName>
    </submittedName>
</protein>
<evidence type="ECO:0000313" key="2">
    <source>
        <dbReference type="EMBL" id="CAB4299370.1"/>
    </source>
</evidence>
<reference evidence="2 3" key="2">
    <citation type="submission" date="2020-05" db="EMBL/GenBank/DDBJ databases">
        <authorList>
            <person name="Campoy J."/>
            <person name="Schneeberger K."/>
            <person name="Spophaly S."/>
        </authorList>
    </citation>
    <scope>NUCLEOTIDE SEQUENCE [LARGE SCALE GENOMIC DNA]</scope>
    <source>
        <strain evidence="2">PruArmRojPasFocal</strain>
    </source>
</reference>
<dbReference type="Proteomes" id="UP000507222">
    <property type="component" value="Unassembled WGS sequence"/>
</dbReference>
<accession>A0A6J5WCC5</accession>
<name>A0A6J5WCC5_PRUAR</name>
<organism evidence="2 4">
    <name type="scientific">Prunus armeniaca</name>
    <name type="common">Apricot</name>
    <name type="synonym">Armeniaca vulgaris</name>
    <dbReference type="NCBI Taxonomy" id="36596"/>
    <lineage>
        <taxon>Eukaryota</taxon>
        <taxon>Viridiplantae</taxon>
        <taxon>Streptophyta</taxon>
        <taxon>Embryophyta</taxon>
        <taxon>Tracheophyta</taxon>
        <taxon>Spermatophyta</taxon>
        <taxon>Magnoliopsida</taxon>
        <taxon>eudicotyledons</taxon>
        <taxon>Gunneridae</taxon>
        <taxon>Pentapetalae</taxon>
        <taxon>rosids</taxon>
        <taxon>fabids</taxon>
        <taxon>Rosales</taxon>
        <taxon>Rosaceae</taxon>
        <taxon>Amygdaloideae</taxon>
        <taxon>Amygdaleae</taxon>
        <taxon>Prunus</taxon>
    </lineage>
</organism>
<dbReference type="EMBL" id="CAEKDK010000002">
    <property type="protein sequence ID" value="CAB4268991.1"/>
    <property type="molecule type" value="Genomic_DNA"/>
</dbReference>
<keyword evidence="4" id="KW-1185">Reference proteome</keyword>
<evidence type="ECO:0000313" key="1">
    <source>
        <dbReference type="EMBL" id="CAB4268991.1"/>
    </source>
</evidence>
<proteinExistence type="predicted"/>
<evidence type="ECO:0000313" key="4">
    <source>
        <dbReference type="Proteomes" id="UP000507245"/>
    </source>
</evidence>
<gene>
    <name evidence="1" type="ORF">CURHAP_LOCUS13891</name>
    <name evidence="2" type="ORF">ORAREDHAP_LOCUS13451</name>
</gene>